<gene>
    <name evidence="2" type="ORF">TorRG33x02_273410</name>
</gene>
<organism evidence="2 3">
    <name type="scientific">Trema orientale</name>
    <name type="common">Charcoal tree</name>
    <name type="synonym">Celtis orientalis</name>
    <dbReference type="NCBI Taxonomy" id="63057"/>
    <lineage>
        <taxon>Eukaryota</taxon>
        <taxon>Viridiplantae</taxon>
        <taxon>Streptophyta</taxon>
        <taxon>Embryophyta</taxon>
        <taxon>Tracheophyta</taxon>
        <taxon>Spermatophyta</taxon>
        <taxon>Magnoliopsida</taxon>
        <taxon>eudicotyledons</taxon>
        <taxon>Gunneridae</taxon>
        <taxon>Pentapetalae</taxon>
        <taxon>rosids</taxon>
        <taxon>fabids</taxon>
        <taxon>Rosales</taxon>
        <taxon>Cannabaceae</taxon>
        <taxon>Trema</taxon>
    </lineage>
</organism>
<accession>A0A2P5CTE8</accession>
<feature type="region of interest" description="Disordered" evidence="1">
    <location>
        <begin position="25"/>
        <end position="45"/>
    </location>
</feature>
<comment type="caution">
    <text evidence="2">The sequence shown here is derived from an EMBL/GenBank/DDBJ whole genome shotgun (WGS) entry which is preliminary data.</text>
</comment>
<dbReference type="InParanoid" id="A0A2P5CTE8"/>
<protein>
    <submittedName>
        <fullName evidence="2">Uncharacterized protein</fullName>
    </submittedName>
</protein>
<feature type="compositionally biased region" description="Low complexity" evidence="1">
    <location>
        <begin position="34"/>
        <end position="45"/>
    </location>
</feature>
<evidence type="ECO:0000313" key="3">
    <source>
        <dbReference type="Proteomes" id="UP000237000"/>
    </source>
</evidence>
<keyword evidence="3" id="KW-1185">Reference proteome</keyword>
<dbReference type="EMBL" id="JXTC01000329">
    <property type="protein sequence ID" value="PON64319.1"/>
    <property type="molecule type" value="Genomic_DNA"/>
</dbReference>
<name>A0A2P5CTE8_TREOI</name>
<dbReference type="Proteomes" id="UP000237000">
    <property type="component" value="Unassembled WGS sequence"/>
</dbReference>
<dbReference type="AlphaFoldDB" id="A0A2P5CTE8"/>
<sequence length="110" mass="12536">MITFSKRRHGLVKMDRELFPCAAMSPTAVESSRQRSSTSRTLSGQGLWGEMSKKCRILRLALRGSRRPHARFCVHRENSSCETGKNEEDEKDDPNGNEGWICETDVCYKV</sequence>
<feature type="region of interest" description="Disordered" evidence="1">
    <location>
        <begin position="77"/>
        <end position="100"/>
    </location>
</feature>
<proteinExistence type="predicted"/>
<evidence type="ECO:0000256" key="1">
    <source>
        <dbReference type="SAM" id="MobiDB-lite"/>
    </source>
</evidence>
<evidence type="ECO:0000313" key="2">
    <source>
        <dbReference type="EMBL" id="PON64319.1"/>
    </source>
</evidence>
<feature type="compositionally biased region" description="Basic and acidic residues" evidence="1">
    <location>
        <begin position="77"/>
        <end position="88"/>
    </location>
</feature>
<reference evidence="3" key="1">
    <citation type="submission" date="2016-06" db="EMBL/GenBank/DDBJ databases">
        <title>Parallel loss of symbiosis genes in relatives of nitrogen-fixing non-legume Parasponia.</title>
        <authorList>
            <person name="Van Velzen R."/>
            <person name="Holmer R."/>
            <person name="Bu F."/>
            <person name="Rutten L."/>
            <person name="Van Zeijl A."/>
            <person name="Liu W."/>
            <person name="Santuari L."/>
            <person name="Cao Q."/>
            <person name="Sharma T."/>
            <person name="Shen D."/>
            <person name="Roswanjaya Y."/>
            <person name="Wardhani T."/>
            <person name="Kalhor M.S."/>
            <person name="Jansen J."/>
            <person name="Van den Hoogen J."/>
            <person name="Gungor B."/>
            <person name="Hartog M."/>
            <person name="Hontelez J."/>
            <person name="Verver J."/>
            <person name="Yang W.-C."/>
            <person name="Schijlen E."/>
            <person name="Repin R."/>
            <person name="Schilthuizen M."/>
            <person name="Schranz E."/>
            <person name="Heidstra R."/>
            <person name="Miyata K."/>
            <person name="Fedorova E."/>
            <person name="Kohlen W."/>
            <person name="Bisseling T."/>
            <person name="Smit S."/>
            <person name="Geurts R."/>
        </authorList>
    </citation>
    <scope>NUCLEOTIDE SEQUENCE [LARGE SCALE GENOMIC DNA]</scope>
    <source>
        <strain evidence="3">cv. RG33-2</strain>
    </source>
</reference>